<dbReference type="Pfam" id="PF00892">
    <property type="entry name" value="EamA"/>
    <property type="match status" value="2"/>
</dbReference>
<evidence type="ECO:0000256" key="6">
    <source>
        <dbReference type="SAM" id="Phobius"/>
    </source>
</evidence>
<proteinExistence type="inferred from homology"/>
<comment type="caution">
    <text evidence="8">The sequence shown here is derived from an EMBL/GenBank/DDBJ whole genome shotgun (WGS) entry which is preliminary data.</text>
</comment>
<keyword evidence="5 6" id="KW-0472">Membrane</keyword>
<feature type="transmembrane region" description="Helical" evidence="6">
    <location>
        <begin position="183"/>
        <end position="203"/>
    </location>
</feature>
<accession>A0ABU3EJ36</accession>
<evidence type="ECO:0000256" key="4">
    <source>
        <dbReference type="ARBA" id="ARBA00022989"/>
    </source>
</evidence>
<gene>
    <name evidence="8" type="ORF">RM190_20515</name>
</gene>
<dbReference type="EMBL" id="JAVRQI010000020">
    <property type="protein sequence ID" value="MDT1064256.1"/>
    <property type="molecule type" value="Genomic_DNA"/>
</dbReference>
<sequence>MTGASEMAGQRRMAVLAILLATVLAGLDAVIVRTLAGGVHPFMIAFFRALFGLIAVLPWILRRVDLRASPYRGLHVLRAALKQASLVSLFLAFTHAPLADATAITFTAPIFLTLGAVLFLGEKIGPARIAAVAIGFLGILVLIRPGAAGFDPWLLCALAGAMLTATIQLVLRGMTRHDTAERLVAWNLLAMVPLGLVAALPVWQMPTSPQLLLLVLQGVLGAANMSLVTRAFSLAEASFLAPFDFLRLPVVAVLAFLFFDQLPAWTTWAGAAVIVLATLIGSIGGREPKREK</sequence>
<keyword evidence="3 6" id="KW-0812">Transmembrane</keyword>
<evidence type="ECO:0000256" key="1">
    <source>
        <dbReference type="ARBA" id="ARBA00004141"/>
    </source>
</evidence>
<comment type="similarity">
    <text evidence="2">Belongs to the drug/metabolite transporter (DMT) superfamily. 10 TMS drug/metabolite exporter (DME) (TC 2.A.7.3) family.</text>
</comment>
<evidence type="ECO:0000259" key="7">
    <source>
        <dbReference type="Pfam" id="PF00892"/>
    </source>
</evidence>
<dbReference type="Gene3D" id="1.10.3730.20">
    <property type="match status" value="1"/>
</dbReference>
<keyword evidence="4 6" id="KW-1133">Transmembrane helix</keyword>
<evidence type="ECO:0000256" key="2">
    <source>
        <dbReference type="ARBA" id="ARBA00009853"/>
    </source>
</evidence>
<reference evidence="9" key="1">
    <citation type="submission" date="2023-07" db="EMBL/GenBank/DDBJ databases">
        <title>Characterization of two Paracoccaceae strains isolated from Phycosphere and proposal of Xinfangfangia lacusdiani sp. nov.</title>
        <authorList>
            <person name="Deng Y."/>
            <person name="Zhang Y.Q."/>
        </authorList>
    </citation>
    <scope>NUCLEOTIDE SEQUENCE [LARGE SCALE GENOMIC DNA]</scope>
    <source>
        <strain evidence="9">CPCC 101403</strain>
    </source>
</reference>
<dbReference type="PANTHER" id="PTHR22911:SF6">
    <property type="entry name" value="SOLUTE CARRIER FAMILY 35 MEMBER G1"/>
    <property type="match status" value="1"/>
</dbReference>
<feature type="transmembrane region" description="Helical" evidence="6">
    <location>
        <begin position="239"/>
        <end position="259"/>
    </location>
</feature>
<feature type="transmembrane region" description="Helical" evidence="6">
    <location>
        <begin position="101"/>
        <end position="120"/>
    </location>
</feature>
<evidence type="ECO:0000313" key="9">
    <source>
        <dbReference type="Proteomes" id="UP001251085"/>
    </source>
</evidence>
<organism evidence="8 9">
    <name type="scientific">Paracoccus broussonetiae</name>
    <dbReference type="NCBI Taxonomy" id="3075834"/>
    <lineage>
        <taxon>Bacteria</taxon>
        <taxon>Pseudomonadati</taxon>
        <taxon>Pseudomonadota</taxon>
        <taxon>Alphaproteobacteria</taxon>
        <taxon>Rhodobacterales</taxon>
        <taxon>Paracoccaceae</taxon>
        <taxon>Paracoccus</taxon>
    </lineage>
</organism>
<dbReference type="InterPro" id="IPR000620">
    <property type="entry name" value="EamA_dom"/>
</dbReference>
<feature type="transmembrane region" description="Helical" evidence="6">
    <location>
        <begin position="265"/>
        <end position="285"/>
    </location>
</feature>
<feature type="domain" description="EamA" evidence="7">
    <location>
        <begin position="13"/>
        <end position="143"/>
    </location>
</feature>
<feature type="transmembrane region" description="Helical" evidence="6">
    <location>
        <begin position="152"/>
        <end position="171"/>
    </location>
</feature>
<evidence type="ECO:0000313" key="8">
    <source>
        <dbReference type="EMBL" id="MDT1064256.1"/>
    </source>
</evidence>
<dbReference type="SUPFAM" id="SSF103481">
    <property type="entry name" value="Multidrug resistance efflux transporter EmrE"/>
    <property type="match status" value="2"/>
</dbReference>
<feature type="domain" description="EamA" evidence="7">
    <location>
        <begin position="153"/>
        <end position="280"/>
    </location>
</feature>
<dbReference type="PANTHER" id="PTHR22911">
    <property type="entry name" value="ACYL-MALONYL CONDENSING ENZYME-RELATED"/>
    <property type="match status" value="1"/>
</dbReference>
<name>A0ABU3EJ36_9RHOB</name>
<dbReference type="InterPro" id="IPR037185">
    <property type="entry name" value="EmrE-like"/>
</dbReference>
<protein>
    <submittedName>
        <fullName evidence="8">DMT family transporter</fullName>
    </submittedName>
</protein>
<feature type="transmembrane region" description="Helical" evidence="6">
    <location>
        <begin position="39"/>
        <end position="61"/>
    </location>
</feature>
<comment type="subcellular location">
    <subcellularLocation>
        <location evidence="1">Membrane</location>
        <topology evidence="1">Multi-pass membrane protein</topology>
    </subcellularLocation>
</comment>
<dbReference type="RefSeq" id="WP_311761345.1">
    <property type="nucleotide sequence ID" value="NZ_JAVRQI010000020.1"/>
</dbReference>
<evidence type="ECO:0000256" key="5">
    <source>
        <dbReference type="ARBA" id="ARBA00023136"/>
    </source>
</evidence>
<evidence type="ECO:0000256" key="3">
    <source>
        <dbReference type="ARBA" id="ARBA00022692"/>
    </source>
</evidence>
<feature type="transmembrane region" description="Helical" evidence="6">
    <location>
        <begin position="209"/>
        <end position="227"/>
    </location>
</feature>
<keyword evidence="9" id="KW-1185">Reference proteome</keyword>
<feature type="transmembrane region" description="Helical" evidence="6">
    <location>
        <begin position="127"/>
        <end position="146"/>
    </location>
</feature>
<dbReference type="Proteomes" id="UP001251085">
    <property type="component" value="Unassembled WGS sequence"/>
</dbReference>
<feature type="transmembrane region" description="Helical" evidence="6">
    <location>
        <begin position="73"/>
        <end position="95"/>
    </location>
</feature>